<reference evidence="11 12" key="1">
    <citation type="submission" date="2016-09" db="EMBL/GenBank/DDBJ databases">
        <title>The draft genome of Dichanthelium oligosanthes: A C3 panicoid grass species.</title>
        <authorList>
            <person name="Studer A.J."/>
            <person name="Schnable J.C."/>
            <person name="Brutnell T.P."/>
        </authorList>
    </citation>
    <scope>NUCLEOTIDE SEQUENCE [LARGE SCALE GENOMIC DNA]</scope>
    <source>
        <strain evidence="12">cv. Kellogg 1175</strain>
        <tissue evidence="11">Leaf</tissue>
    </source>
</reference>
<comment type="caution">
    <text evidence="11">The sequence shown here is derived from an EMBL/GenBank/DDBJ whole genome shotgun (WGS) entry which is preliminary data.</text>
</comment>
<keyword evidence="12" id="KW-1185">Reference proteome</keyword>
<keyword evidence="5" id="KW-0735">Signal-anchor</keyword>
<evidence type="ECO:0000313" key="12">
    <source>
        <dbReference type="Proteomes" id="UP000095767"/>
    </source>
</evidence>
<dbReference type="GO" id="GO:1990538">
    <property type="term" value="F:xylan O-acetyltransferase activity"/>
    <property type="evidence" value="ECO:0007669"/>
    <property type="project" value="UniProtKB-ARBA"/>
</dbReference>
<evidence type="ECO:0000256" key="2">
    <source>
        <dbReference type="ARBA" id="ARBA00007727"/>
    </source>
</evidence>
<dbReference type="InterPro" id="IPR029962">
    <property type="entry name" value="TBL"/>
</dbReference>
<gene>
    <name evidence="11" type="ORF">BAE44_0019472</name>
</gene>
<evidence type="ECO:0000256" key="7">
    <source>
        <dbReference type="ARBA" id="ARBA00023034"/>
    </source>
</evidence>
<comment type="subcellular location">
    <subcellularLocation>
        <location evidence="1">Golgi apparatus membrane</location>
        <topology evidence="1">Single-pass type II membrane protein</topology>
    </subcellularLocation>
</comment>
<dbReference type="STRING" id="888268.A0A1E5V2X8"/>
<dbReference type="EMBL" id="LWDX02053333">
    <property type="protein sequence ID" value="OEL19509.1"/>
    <property type="molecule type" value="Genomic_DNA"/>
</dbReference>
<evidence type="ECO:0000256" key="6">
    <source>
        <dbReference type="ARBA" id="ARBA00022989"/>
    </source>
</evidence>
<dbReference type="Pfam" id="PF14416">
    <property type="entry name" value="PMR5N"/>
    <property type="match status" value="2"/>
</dbReference>
<proteinExistence type="inferred from homology"/>
<feature type="domain" description="Trichome birefringence-like N-terminal" evidence="10">
    <location>
        <begin position="45"/>
        <end position="97"/>
    </location>
</feature>
<evidence type="ECO:0000259" key="10">
    <source>
        <dbReference type="Pfam" id="PF14416"/>
    </source>
</evidence>
<dbReference type="InterPro" id="IPR026057">
    <property type="entry name" value="TBL_C"/>
</dbReference>
<evidence type="ECO:0000256" key="4">
    <source>
        <dbReference type="ARBA" id="ARBA00022692"/>
    </source>
</evidence>
<feature type="non-terminal residue" evidence="11">
    <location>
        <position position="1"/>
    </location>
</feature>
<keyword evidence="8" id="KW-0472">Membrane</keyword>
<evidence type="ECO:0000256" key="5">
    <source>
        <dbReference type="ARBA" id="ARBA00022968"/>
    </source>
</evidence>
<dbReference type="GO" id="GO:0000139">
    <property type="term" value="C:Golgi membrane"/>
    <property type="evidence" value="ECO:0007669"/>
    <property type="project" value="UniProtKB-SubCell"/>
</dbReference>
<dbReference type="AlphaFoldDB" id="A0A1E5V2X8"/>
<dbReference type="Proteomes" id="UP000095767">
    <property type="component" value="Unassembled WGS sequence"/>
</dbReference>
<evidence type="ECO:0000259" key="9">
    <source>
        <dbReference type="Pfam" id="PF13839"/>
    </source>
</evidence>
<protein>
    <submittedName>
        <fullName evidence="11">Protein trichome birefringence-like 34</fullName>
    </submittedName>
</protein>
<feature type="domain" description="Trichome birefringence-like C-terminal" evidence="9">
    <location>
        <begin position="555"/>
        <end position="680"/>
    </location>
</feature>
<keyword evidence="7" id="KW-0333">Golgi apparatus</keyword>
<sequence length="685" mass="80109">LDRGQEERVQMAVEHGRQEVQVKVEAGLQEPAMRGTTEAGYASKEECNWSRGRWVYDNVSRPLYSGLKCAFIFPEVACDKYGRKDAMYQHWRWQPHGHGCDLPRFNAIKLLEKLRNKRLVFVGDSVNRNQWVSLVCMVEASIPDDRLKIRIFNGSLISFKALEYNATIDFYWSPLLVESNSDNPIIHRVEYRIIRADRIEKHASVWKDADIIVFNSYLWWRKQKDDMRMKVMYGSFEDGDARLDEMEMIDGFEIALKKLTEWLGENIDKNKTRIFFAGSSPSHSWASDWGGEDSNKCLNETEPIYKVRYKGATTDYSLMAKAKSYFQKLEPKGIHVQILNITELSDYRRDGHPTVFRKQFVPLTKEQIANPASYADCTHWCLPGVPDRKERDGKEAKQKPRQIIDYQFQKDCRMKPEATPKMTVLSSPVGLRSILNSLVAFSIIVSSITFLFYQGQEGQVPMAIEHEHQEMHVVAEHHEQLRAKEAQVQLTAELPDASKEECNWSTGRWVYDNVSWPLYSGLKCAFIFPELSCDKYGRKDFMYQHWRWQPHGCDLPRFNATRLLEKLRNKRLVFVGDSLNRNQWVSLVCMVEASIPDDRLKIRVFNGSLISFKAFEYNATIDFYWSPLLVESNSDDPIVHRVEYRIIRADRIEKHANAWRDADIIIFNSYVWWRKHKADMRMKVM</sequence>
<dbReference type="PANTHER" id="PTHR32285:SF197">
    <property type="entry name" value="XYLAN O-ACETYLTRANSFERASE 12"/>
    <property type="match status" value="1"/>
</dbReference>
<accession>A0A1E5V2X8</accession>
<evidence type="ECO:0000256" key="1">
    <source>
        <dbReference type="ARBA" id="ARBA00004323"/>
    </source>
</evidence>
<keyword evidence="6" id="KW-1133">Transmembrane helix</keyword>
<evidence type="ECO:0000256" key="3">
    <source>
        <dbReference type="ARBA" id="ARBA00022679"/>
    </source>
</evidence>
<dbReference type="InterPro" id="IPR025846">
    <property type="entry name" value="TBL_N"/>
</dbReference>
<evidence type="ECO:0000313" key="11">
    <source>
        <dbReference type="EMBL" id="OEL19509.1"/>
    </source>
</evidence>
<feature type="domain" description="Trichome birefringence-like N-terminal" evidence="10">
    <location>
        <begin position="500"/>
        <end position="554"/>
    </location>
</feature>
<evidence type="ECO:0000256" key="8">
    <source>
        <dbReference type="ARBA" id="ARBA00023136"/>
    </source>
</evidence>
<keyword evidence="3" id="KW-0808">Transferase</keyword>
<dbReference type="PANTHER" id="PTHR32285">
    <property type="entry name" value="PROTEIN TRICHOME BIREFRINGENCE-LIKE 9-RELATED"/>
    <property type="match status" value="1"/>
</dbReference>
<keyword evidence="4" id="KW-0812">Transmembrane</keyword>
<name>A0A1E5V2X8_9POAL</name>
<dbReference type="OrthoDB" id="585788at2759"/>
<dbReference type="Pfam" id="PF13839">
    <property type="entry name" value="PC-Esterase"/>
    <property type="match status" value="2"/>
</dbReference>
<feature type="domain" description="Trichome birefringence-like C-terminal" evidence="9">
    <location>
        <begin position="102"/>
        <end position="387"/>
    </location>
</feature>
<comment type="similarity">
    <text evidence="2">Belongs to the PC-esterase family. TBL subfamily.</text>
</comment>
<organism evidence="11 12">
    <name type="scientific">Dichanthelium oligosanthes</name>
    <dbReference type="NCBI Taxonomy" id="888268"/>
    <lineage>
        <taxon>Eukaryota</taxon>
        <taxon>Viridiplantae</taxon>
        <taxon>Streptophyta</taxon>
        <taxon>Embryophyta</taxon>
        <taxon>Tracheophyta</taxon>
        <taxon>Spermatophyta</taxon>
        <taxon>Magnoliopsida</taxon>
        <taxon>Liliopsida</taxon>
        <taxon>Poales</taxon>
        <taxon>Poaceae</taxon>
        <taxon>PACMAD clade</taxon>
        <taxon>Panicoideae</taxon>
        <taxon>Panicodae</taxon>
        <taxon>Paniceae</taxon>
        <taxon>Dichantheliinae</taxon>
        <taxon>Dichanthelium</taxon>
    </lineage>
</organism>